<evidence type="ECO:0000313" key="2">
    <source>
        <dbReference type="Proteomes" id="UP000030460"/>
    </source>
</evidence>
<dbReference type="Proteomes" id="UP000030460">
    <property type="component" value="Unassembled WGS sequence"/>
</dbReference>
<reference evidence="1" key="2">
    <citation type="submission" date="2020-04" db="EMBL/GenBank/DDBJ databases">
        <authorList>
            <person name="Alexandrino P."/>
            <person name="Mendonca T."/>
            <person name="Guaman L."/>
            <person name="Cherix J."/>
            <person name="Lozano-Sakalauskas G."/>
            <person name="Fujita A."/>
            <person name="Filho E.R."/>
            <person name="Long P."/>
            <person name="Padilla G."/>
            <person name="Taciro M.K."/>
            <person name="Gomez J.G."/>
            <person name="Silva L.F."/>
            <person name="Torres M."/>
        </authorList>
    </citation>
    <scope>NUCLEOTIDE SEQUENCE</scope>
    <source>
        <strain evidence="1">LMG 19450</strain>
    </source>
</reference>
<evidence type="ECO:0000313" key="1">
    <source>
        <dbReference type="EMBL" id="NLP59984.1"/>
    </source>
</evidence>
<comment type="caution">
    <text evidence="1">The sequence shown here is derived from an EMBL/GenBank/DDBJ whole genome shotgun (WGS) entry which is preliminary data.</text>
</comment>
<gene>
    <name evidence="1" type="ORF">NH14_002220</name>
</gene>
<accession>A0A8T6Z6U3</accession>
<name>A0A8T6Z6U3_9BURK</name>
<reference evidence="1" key="1">
    <citation type="journal article" date="2015" name="Genome Announc.">
        <title>Draft Genome Sequence of the Polyhydroxyalkanoate-Producing Bacterium Burkholderia sacchari LMG 19450 Isolated from Brazilian Sugarcane Plantation Soil.</title>
        <authorList>
            <person name="Alexandrino P.M."/>
            <person name="Mendonca T.T."/>
            <person name="Guaman Bautista L.P."/>
            <person name="Cherix J."/>
            <person name="Lozano-Sakalauskas G.C."/>
            <person name="Fujita A."/>
            <person name="Ramos Filho E."/>
            <person name="Long P."/>
            <person name="Padilla G."/>
            <person name="Taciro M.K."/>
            <person name="Gomez J.G."/>
            <person name="Silva L.F."/>
        </authorList>
    </citation>
    <scope>NUCLEOTIDE SEQUENCE</scope>
    <source>
        <strain evidence="1">LMG 19450</strain>
    </source>
</reference>
<keyword evidence="2" id="KW-1185">Reference proteome</keyword>
<sequence>MESDLYLFKSVDQARLRGAAAGCIARAPKARSGRYFHLFADMSQDFCDLKKFSPPFTNPLAV</sequence>
<dbReference type="AlphaFoldDB" id="A0A8T6Z6U3"/>
<dbReference type="RefSeq" id="WP_152617257.1">
    <property type="nucleotide sequence ID" value="NZ_CADFGF010000015.1"/>
</dbReference>
<protein>
    <submittedName>
        <fullName evidence="1">Uncharacterized protein</fullName>
    </submittedName>
</protein>
<dbReference type="EMBL" id="JTDB02000001">
    <property type="protein sequence ID" value="NLP59984.1"/>
    <property type="molecule type" value="Genomic_DNA"/>
</dbReference>
<organism evidence="1 2">
    <name type="scientific">Paraburkholderia sacchari</name>
    <dbReference type="NCBI Taxonomy" id="159450"/>
    <lineage>
        <taxon>Bacteria</taxon>
        <taxon>Pseudomonadati</taxon>
        <taxon>Pseudomonadota</taxon>
        <taxon>Betaproteobacteria</taxon>
        <taxon>Burkholderiales</taxon>
        <taxon>Burkholderiaceae</taxon>
        <taxon>Paraburkholderia</taxon>
    </lineage>
</organism>
<proteinExistence type="predicted"/>